<comment type="caution">
    <text evidence="3">The sequence shown here is derived from an EMBL/GenBank/DDBJ whole genome shotgun (WGS) entry which is preliminary data.</text>
</comment>
<gene>
    <name evidence="3" type="ORF">C4N9_09345</name>
</gene>
<evidence type="ECO:0000259" key="2">
    <source>
        <dbReference type="Pfam" id="PF13403"/>
    </source>
</evidence>
<keyword evidence="4" id="KW-1185">Reference proteome</keyword>
<evidence type="ECO:0000313" key="3">
    <source>
        <dbReference type="EMBL" id="PWE29012.1"/>
    </source>
</evidence>
<dbReference type="RefSeq" id="WP_109533061.1">
    <property type="nucleotide sequence ID" value="NZ_CAXQGC010000398.1"/>
</dbReference>
<organism evidence="3 4">
    <name type="scientific">Pararhodobacter marinus</name>
    <dbReference type="NCBI Taxonomy" id="2184063"/>
    <lineage>
        <taxon>Bacteria</taxon>
        <taxon>Pseudomonadati</taxon>
        <taxon>Pseudomonadota</taxon>
        <taxon>Alphaproteobacteria</taxon>
        <taxon>Rhodobacterales</taxon>
        <taxon>Paracoccaceae</taxon>
        <taxon>Pararhodobacter</taxon>
    </lineage>
</organism>
<name>A0A2U2CAX1_9RHOB</name>
<dbReference type="GeneID" id="94365093"/>
<feature type="domain" description="Hedgehog/Intein (Hint)" evidence="2">
    <location>
        <begin position="24"/>
        <end position="152"/>
    </location>
</feature>
<reference evidence="3 4" key="1">
    <citation type="submission" date="2018-05" db="EMBL/GenBank/DDBJ databases">
        <title>Pararhodobacter marina sp. nov., isolated from deep-sea water of the Indian Ocean.</title>
        <authorList>
            <person name="Lai Q.Sr."/>
            <person name="Liu X."/>
            <person name="Shao Z."/>
        </authorList>
    </citation>
    <scope>NUCLEOTIDE SEQUENCE [LARGE SCALE GENOMIC DNA]</scope>
    <source>
        <strain evidence="3 4">CIC4N-9</strain>
    </source>
</reference>
<dbReference type="OrthoDB" id="7873527at2"/>
<dbReference type="Pfam" id="PF13403">
    <property type="entry name" value="Hint_2"/>
    <property type="match status" value="1"/>
</dbReference>
<protein>
    <recommendedName>
        <fullName evidence="2">Hedgehog/Intein (Hint) domain-containing protein</fullName>
    </recommendedName>
</protein>
<accession>A0A2U2CAX1</accession>
<dbReference type="Proteomes" id="UP000244940">
    <property type="component" value="Unassembled WGS sequence"/>
</dbReference>
<feature type="region of interest" description="Disordered" evidence="1">
    <location>
        <begin position="1"/>
        <end position="24"/>
    </location>
</feature>
<proteinExistence type="predicted"/>
<evidence type="ECO:0000256" key="1">
    <source>
        <dbReference type="SAM" id="MobiDB-lite"/>
    </source>
</evidence>
<dbReference type="AlphaFoldDB" id="A0A2U2CAX1"/>
<dbReference type="EMBL" id="QEYD01000005">
    <property type="protein sequence ID" value="PWE29012.1"/>
    <property type="molecule type" value="Genomic_DNA"/>
</dbReference>
<evidence type="ECO:0000313" key="4">
    <source>
        <dbReference type="Proteomes" id="UP000244940"/>
    </source>
</evidence>
<dbReference type="InterPro" id="IPR028992">
    <property type="entry name" value="Hedgehog/Intein_dom"/>
</dbReference>
<sequence length="172" mass="18600">MHPQLVPHLAPLPRATGRSRPTGLVPGTLVETESGEMPVEFLLAGDRIRTAHGLVELRGVSTLQALDADMVVIAAGAPVGEQQRSGAPVVVPAHQKVLVRDWRAMILHGQAQMLTPALSLVDDVLVRRETRASQRLIRLHFDTPQVVRAGGLDLACARSATPRRPEPLRALH</sequence>